<name>A0A0J1B4M4_9TREE</name>
<accession>A0A0J1B4M4</accession>
<sequence length="235" mass="25682">MHMIPPPALSGNALRPPNSPFRRLQEAQRLNPSGSHPEARLPSDKVLRAWQNANGPMSARGRWPRAKARQPLVSKEYPGRDTAVTARPVLRDALEATPSTSLCSGGGRMLLVPRLQASPRRDAMGNTTAPAGGLGDTLGKFRQAHAAFTICRFCCLRSEQVPSKPRAQARLQAYQLIRPRQRAGEARPARRAQPEGLATEVSELNQPLSGKLGRQLARQLQPSVQRELRCSLAST</sequence>
<dbReference type="GeneID" id="28988027"/>
<gene>
    <name evidence="2" type="ORF">CC85DRAFT_80483</name>
</gene>
<proteinExistence type="predicted"/>
<evidence type="ECO:0000256" key="1">
    <source>
        <dbReference type="SAM" id="MobiDB-lite"/>
    </source>
</evidence>
<organism evidence="2 3">
    <name type="scientific">Cutaneotrichosporon oleaginosum</name>
    <dbReference type="NCBI Taxonomy" id="879819"/>
    <lineage>
        <taxon>Eukaryota</taxon>
        <taxon>Fungi</taxon>
        <taxon>Dikarya</taxon>
        <taxon>Basidiomycota</taxon>
        <taxon>Agaricomycotina</taxon>
        <taxon>Tremellomycetes</taxon>
        <taxon>Trichosporonales</taxon>
        <taxon>Trichosporonaceae</taxon>
        <taxon>Cutaneotrichosporon</taxon>
    </lineage>
</organism>
<protein>
    <submittedName>
        <fullName evidence="2">Uncharacterized protein</fullName>
    </submittedName>
</protein>
<feature type="region of interest" description="Disordered" evidence="1">
    <location>
        <begin position="1"/>
        <end position="20"/>
    </location>
</feature>
<dbReference type="AlphaFoldDB" id="A0A0J1B4M4"/>
<reference evidence="2 3" key="1">
    <citation type="submission" date="2015-03" db="EMBL/GenBank/DDBJ databases">
        <title>Genomics and transcriptomics of the oil-accumulating basidiomycete yeast T. oleaginosus allow insights into substrate utilization and the diverse evolutionary trajectories of mating systems in fungi.</title>
        <authorList>
            <consortium name="DOE Joint Genome Institute"/>
            <person name="Kourist R."/>
            <person name="Kracht O."/>
            <person name="Bracharz F."/>
            <person name="Lipzen A."/>
            <person name="Nolan M."/>
            <person name="Ohm R."/>
            <person name="Grigoriev I."/>
            <person name="Sun S."/>
            <person name="Heitman J."/>
            <person name="Bruck T."/>
            <person name="Nowrousian M."/>
        </authorList>
    </citation>
    <scope>NUCLEOTIDE SEQUENCE [LARGE SCALE GENOMIC DNA]</scope>
    <source>
        <strain evidence="2 3">IBC0246</strain>
    </source>
</reference>
<feature type="region of interest" description="Disordered" evidence="1">
    <location>
        <begin position="179"/>
        <end position="215"/>
    </location>
</feature>
<evidence type="ECO:0000313" key="3">
    <source>
        <dbReference type="Proteomes" id="UP000053611"/>
    </source>
</evidence>
<dbReference type="EMBL" id="KQ087203">
    <property type="protein sequence ID" value="KLT42624.1"/>
    <property type="molecule type" value="Genomic_DNA"/>
</dbReference>
<evidence type="ECO:0000313" key="2">
    <source>
        <dbReference type="EMBL" id="KLT42624.1"/>
    </source>
</evidence>
<dbReference type="Proteomes" id="UP000053611">
    <property type="component" value="Unassembled WGS sequence"/>
</dbReference>
<keyword evidence="3" id="KW-1185">Reference proteome</keyword>
<dbReference type="RefSeq" id="XP_018279115.1">
    <property type="nucleotide sequence ID" value="XM_018427424.1"/>
</dbReference>